<dbReference type="InterPro" id="IPR011701">
    <property type="entry name" value="MFS"/>
</dbReference>
<feature type="transmembrane region" description="Helical" evidence="4">
    <location>
        <begin position="149"/>
        <end position="170"/>
    </location>
</feature>
<evidence type="ECO:0000256" key="3">
    <source>
        <dbReference type="ARBA" id="ARBA00023136"/>
    </source>
</evidence>
<gene>
    <name evidence="6" type="ORF">SAMN04488101_1236</name>
</gene>
<dbReference type="Proteomes" id="UP000192678">
    <property type="component" value="Unassembled WGS sequence"/>
</dbReference>
<dbReference type="PANTHER" id="PTHR43129">
    <property type="entry name" value="FOSMIDOMYCIN RESISTANCE PROTEIN"/>
    <property type="match status" value="1"/>
</dbReference>
<dbReference type="SUPFAM" id="SSF103473">
    <property type="entry name" value="MFS general substrate transporter"/>
    <property type="match status" value="1"/>
</dbReference>
<evidence type="ECO:0000313" key="6">
    <source>
        <dbReference type="EMBL" id="SMD17364.1"/>
    </source>
</evidence>
<dbReference type="InterPro" id="IPR020846">
    <property type="entry name" value="MFS_dom"/>
</dbReference>
<evidence type="ECO:0000256" key="4">
    <source>
        <dbReference type="SAM" id="Phobius"/>
    </source>
</evidence>
<evidence type="ECO:0000256" key="2">
    <source>
        <dbReference type="ARBA" id="ARBA00022989"/>
    </source>
</evidence>
<feature type="transmembrane region" description="Helical" evidence="4">
    <location>
        <begin position="225"/>
        <end position="245"/>
    </location>
</feature>
<proteinExistence type="predicted"/>
<keyword evidence="1 4" id="KW-0812">Transmembrane</keyword>
<feature type="transmembrane region" description="Helical" evidence="4">
    <location>
        <begin position="348"/>
        <end position="369"/>
    </location>
</feature>
<reference evidence="6 7" key="1">
    <citation type="submission" date="2017-04" db="EMBL/GenBank/DDBJ databases">
        <authorList>
            <person name="Afonso C.L."/>
            <person name="Miller P.J."/>
            <person name="Scott M.A."/>
            <person name="Spackman E."/>
            <person name="Goraichik I."/>
            <person name="Dimitrov K.M."/>
            <person name="Suarez D.L."/>
            <person name="Swayne D.E."/>
        </authorList>
    </citation>
    <scope>NUCLEOTIDE SEQUENCE [LARGE SCALE GENOMIC DNA]</scope>
    <source>
        <strain evidence="6 7">DSM 19625</strain>
    </source>
</reference>
<dbReference type="CDD" id="cd17478">
    <property type="entry name" value="MFS_FsR"/>
    <property type="match status" value="1"/>
</dbReference>
<dbReference type="OrthoDB" id="9770492at2"/>
<evidence type="ECO:0000313" key="7">
    <source>
        <dbReference type="Proteomes" id="UP000192678"/>
    </source>
</evidence>
<dbReference type="Gene3D" id="1.20.1250.20">
    <property type="entry name" value="MFS general substrate transporter like domains"/>
    <property type="match status" value="2"/>
</dbReference>
<dbReference type="RefSeq" id="WP_084292288.1">
    <property type="nucleotide sequence ID" value="NZ_FWYB01000023.1"/>
</dbReference>
<feature type="transmembrane region" description="Helical" evidence="4">
    <location>
        <begin position="319"/>
        <end position="341"/>
    </location>
</feature>
<feature type="transmembrane region" description="Helical" evidence="4">
    <location>
        <begin position="176"/>
        <end position="195"/>
    </location>
</feature>
<feature type="transmembrane region" description="Helical" evidence="4">
    <location>
        <begin position="20"/>
        <end position="47"/>
    </location>
</feature>
<keyword evidence="7" id="KW-1185">Reference proteome</keyword>
<dbReference type="GO" id="GO:0022857">
    <property type="term" value="F:transmembrane transporter activity"/>
    <property type="evidence" value="ECO:0007669"/>
    <property type="project" value="InterPro"/>
</dbReference>
<feature type="transmembrane region" description="Helical" evidence="4">
    <location>
        <begin position="381"/>
        <end position="402"/>
    </location>
</feature>
<dbReference type="GO" id="GO:0005886">
    <property type="term" value="C:plasma membrane"/>
    <property type="evidence" value="ECO:0007669"/>
    <property type="project" value="TreeGrafter"/>
</dbReference>
<accession>A0A1W2F653</accession>
<feature type="transmembrane region" description="Helical" evidence="4">
    <location>
        <begin position="59"/>
        <end position="80"/>
    </location>
</feature>
<feature type="transmembrane region" description="Helical" evidence="4">
    <location>
        <begin position="110"/>
        <end position="128"/>
    </location>
</feature>
<feature type="transmembrane region" description="Helical" evidence="4">
    <location>
        <begin position="87"/>
        <end position="104"/>
    </location>
</feature>
<dbReference type="STRING" id="475255.SAMN04488101_1236"/>
<dbReference type="PANTHER" id="PTHR43129:SF1">
    <property type="entry name" value="FOSMIDOMYCIN RESISTANCE PROTEIN"/>
    <property type="match status" value="1"/>
</dbReference>
<feature type="transmembrane region" description="Helical" evidence="4">
    <location>
        <begin position="265"/>
        <end position="282"/>
    </location>
</feature>
<feature type="transmembrane region" description="Helical" evidence="4">
    <location>
        <begin position="294"/>
        <end position="313"/>
    </location>
</feature>
<evidence type="ECO:0000259" key="5">
    <source>
        <dbReference type="PROSITE" id="PS50850"/>
    </source>
</evidence>
<evidence type="ECO:0000256" key="1">
    <source>
        <dbReference type="ARBA" id="ARBA00022692"/>
    </source>
</evidence>
<protein>
    <submittedName>
        <fullName evidence="6">MFS transporter, FSR family, fosmidomycin resistance protein</fullName>
    </submittedName>
</protein>
<dbReference type="AlphaFoldDB" id="A0A1W2F653"/>
<sequence>MKETATTSTIDPKQLAQQTVFSILFTISFTHLLNDMLQAVIPAVYPILKEKFSLSFTQIGLITLTYQLTASILQPFIGFYTDKKPRPYSLAIAMAFTLVGLVAVSFANSFINILFAVSLIGIGSSIFHPESSRVAHLASGGKKGLAQSIFQLGGNAGSAIGPLLAALIVVPNGQLYIVWFSLIAILGIVVLSRVAKWYQQQLMLKAKSKHIITEETKHTFTKKRVILAMGVLLVLIFSKYFYMASMTSYYTFYLIDKFHVSVQQSQVYLFAFLGAVAAGTLIGGPLGDRFGRKYIIWISILGAAPFTLLLPFVSLFWTGVLSVIIGVIIASAFSAILVYATELIPGKVGMIAGLFFGFAFGMGGLGSALLGKLADQTSIEYVFRICAFLPLIGVITGLLPNIEGKRKV</sequence>
<dbReference type="InterPro" id="IPR036259">
    <property type="entry name" value="MFS_trans_sf"/>
</dbReference>
<dbReference type="PROSITE" id="PS50850">
    <property type="entry name" value="MFS"/>
    <property type="match status" value="1"/>
</dbReference>
<keyword evidence="3 4" id="KW-0472">Membrane</keyword>
<keyword evidence="2 4" id="KW-1133">Transmembrane helix</keyword>
<feature type="domain" description="Major facilitator superfamily (MFS) profile" evidence="5">
    <location>
        <begin position="23"/>
        <end position="405"/>
    </location>
</feature>
<dbReference type="Pfam" id="PF07690">
    <property type="entry name" value="MFS_1"/>
    <property type="match status" value="1"/>
</dbReference>
<dbReference type="EMBL" id="FWYB01000023">
    <property type="protein sequence ID" value="SMD17364.1"/>
    <property type="molecule type" value="Genomic_DNA"/>
</dbReference>
<organism evidence="6 7">
    <name type="scientific">Pedobacter nyackensis</name>
    <dbReference type="NCBI Taxonomy" id="475255"/>
    <lineage>
        <taxon>Bacteria</taxon>
        <taxon>Pseudomonadati</taxon>
        <taxon>Bacteroidota</taxon>
        <taxon>Sphingobacteriia</taxon>
        <taxon>Sphingobacteriales</taxon>
        <taxon>Sphingobacteriaceae</taxon>
        <taxon>Pedobacter</taxon>
    </lineage>
</organism>
<name>A0A1W2F653_9SPHI</name>